<feature type="region of interest" description="Disordered" evidence="2">
    <location>
        <begin position="1"/>
        <end position="81"/>
    </location>
</feature>
<feature type="compositionally biased region" description="Polar residues" evidence="2">
    <location>
        <begin position="454"/>
        <end position="473"/>
    </location>
</feature>
<feature type="compositionally biased region" description="Polar residues" evidence="2">
    <location>
        <begin position="159"/>
        <end position="171"/>
    </location>
</feature>
<name>A0A8T9CJV9_9HELO</name>
<evidence type="ECO:0000256" key="1">
    <source>
        <dbReference type="PROSITE-ProRule" id="PRU00042"/>
    </source>
</evidence>
<dbReference type="PROSITE" id="PS50157">
    <property type="entry name" value="ZINC_FINGER_C2H2_2"/>
    <property type="match status" value="1"/>
</dbReference>
<evidence type="ECO:0000256" key="2">
    <source>
        <dbReference type="SAM" id="MobiDB-lite"/>
    </source>
</evidence>
<dbReference type="OrthoDB" id="1939603at2759"/>
<feature type="region of interest" description="Disordered" evidence="2">
    <location>
        <begin position="290"/>
        <end position="314"/>
    </location>
</feature>
<feature type="compositionally biased region" description="Low complexity" evidence="2">
    <location>
        <begin position="407"/>
        <end position="417"/>
    </location>
</feature>
<dbReference type="InterPro" id="IPR013087">
    <property type="entry name" value="Znf_C2H2_type"/>
</dbReference>
<dbReference type="Proteomes" id="UP000469558">
    <property type="component" value="Unassembled WGS sequence"/>
</dbReference>
<dbReference type="PANTHER" id="PTHR36167">
    <property type="entry name" value="C2H2 FINGER DOMAIN TRANSCRIPTION FACTOR (EUROFUNG)-RELATED"/>
    <property type="match status" value="1"/>
</dbReference>
<gene>
    <name evidence="4" type="primary">CON7</name>
    <name evidence="4" type="ORF">LSUE1_G001017</name>
</gene>
<dbReference type="InterPro" id="IPR039327">
    <property type="entry name" value="CON7-like"/>
</dbReference>
<accession>A0A8T9CJV9</accession>
<proteinExistence type="predicted"/>
<feature type="non-terminal residue" evidence="4">
    <location>
        <position position="509"/>
    </location>
</feature>
<dbReference type="AlphaFoldDB" id="A0A8T9CJV9"/>
<dbReference type="GO" id="GO:0006355">
    <property type="term" value="P:regulation of DNA-templated transcription"/>
    <property type="evidence" value="ECO:0007669"/>
    <property type="project" value="InterPro"/>
</dbReference>
<evidence type="ECO:0000259" key="3">
    <source>
        <dbReference type="PROSITE" id="PS50157"/>
    </source>
</evidence>
<dbReference type="Gene3D" id="3.30.160.60">
    <property type="entry name" value="Classic Zinc Finger"/>
    <property type="match status" value="1"/>
</dbReference>
<dbReference type="GO" id="GO:0008270">
    <property type="term" value="F:zinc ion binding"/>
    <property type="evidence" value="ECO:0007669"/>
    <property type="project" value="UniProtKB-KW"/>
</dbReference>
<feature type="compositionally biased region" description="Low complexity" evidence="2">
    <location>
        <begin position="140"/>
        <end position="154"/>
    </location>
</feature>
<reference evidence="4 5" key="1">
    <citation type="submission" date="2018-05" db="EMBL/GenBank/DDBJ databases">
        <title>Genome sequencing and assembly of the regulated plant pathogen Lachnellula willkommii and related sister species for the development of diagnostic species identification markers.</title>
        <authorList>
            <person name="Giroux E."/>
            <person name="Bilodeau G."/>
        </authorList>
    </citation>
    <scope>NUCLEOTIDE SEQUENCE [LARGE SCALE GENOMIC DNA]</scope>
    <source>
        <strain evidence="4 5">CBS 268.59</strain>
    </source>
</reference>
<evidence type="ECO:0000313" key="5">
    <source>
        <dbReference type="Proteomes" id="UP000469558"/>
    </source>
</evidence>
<dbReference type="EMBL" id="QGMK01000054">
    <property type="protein sequence ID" value="TVY84797.1"/>
    <property type="molecule type" value="Genomic_DNA"/>
</dbReference>
<feature type="compositionally biased region" description="Basic and acidic residues" evidence="2">
    <location>
        <begin position="388"/>
        <end position="406"/>
    </location>
</feature>
<protein>
    <submittedName>
        <fullName evidence="4">C2H2 finger domain transcription factor CON7</fullName>
    </submittedName>
</protein>
<feature type="compositionally biased region" description="Polar residues" evidence="2">
    <location>
        <begin position="241"/>
        <end position="254"/>
    </location>
</feature>
<organism evidence="4 5">
    <name type="scientific">Lachnellula suecica</name>
    <dbReference type="NCBI Taxonomy" id="602035"/>
    <lineage>
        <taxon>Eukaryota</taxon>
        <taxon>Fungi</taxon>
        <taxon>Dikarya</taxon>
        <taxon>Ascomycota</taxon>
        <taxon>Pezizomycotina</taxon>
        <taxon>Leotiomycetes</taxon>
        <taxon>Helotiales</taxon>
        <taxon>Lachnaceae</taxon>
        <taxon>Lachnellula</taxon>
    </lineage>
</organism>
<feature type="non-terminal residue" evidence="4">
    <location>
        <position position="1"/>
    </location>
</feature>
<keyword evidence="5" id="KW-1185">Reference proteome</keyword>
<feature type="domain" description="C2H2-type" evidence="3">
    <location>
        <begin position="345"/>
        <end position="376"/>
    </location>
</feature>
<keyword evidence="1" id="KW-0862">Zinc</keyword>
<feature type="compositionally biased region" description="Basic and acidic residues" evidence="2">
    <location>
        <begin position="111"/>
        <end position="120"/>
    </location>
</feature>
<comment type="caution">
    <text evidence="4">The sequence shown here is derived from an EMBL/GenBank/DDBJ whole genome shotgun (WGS) entry which is preliminary data.</text>
</comment>
<feature type="region of interest" description="Disordered" evidence="2">
    <location>
        <begin position="185"/>
        <end position="276"/>
    </location>
</feature>
<feature type="compositionally biased region" description="Low complexity" evidence="2">
    <location>
        <begin position="60"/>
        <end position="74"/>
    </location>
</feature>
<dbReference type="PANTHER" id="PTHR36167:SF3">
    <property type="entry name" value="C2H2 FINGER DOMAIN TRANSCRIPTION FACTOR (EUROFUNG)-RELATED"/>
    <property type="match status" value="1"/>
</dbReference>
<sequence length="509" mass="55362">GKAPSSTRTPIPRKLPTSRISHHPSRPNEEATLVLDSKTASDRSPQGSRHHSMSLAQTQHLSNNSLHPSLPLDSTTPSHSTFASASVAHNSKLDDSEATLSTLLGAFADPEHHHSMDRGAAEYSQSGLHSPYPHALQLNDAQSEASADHASAAHYTPEVRSNYSQSATPTSEYGVYPASARSASFPEHLQRQYHPASNHSGSSGGMAQPTSPSMPLQDGRPNHHNPQVKSDQDVPIDPSIAASSPTYPSHNGQYSPYPPQQEMSHGYPQHPGGPMYTQPRPDWAGYAGHPQQHMQSGYPVSGAQTPTSAAPAGARPGQVYSFVPIPGAQQHKRPRRRYEEIERMYKCGWNGCEKAYGTLNHLNAHVTMQSHGAKRTPEEFKEIRKEWKARKKEEENARKADDERARAAQIGSAPEGQPGEGPPPPGYQQAGRPQVQLPPIGYQPGAHVPGQYQAAPSGSVQQLQDYPPNNMQYSGYPASPYGAPSQMYSQRYYTLTSSPSQDYANLANR</sequence>
<keyword evidence="1" id="KW-0863">Zinc-finger</keyword>
<keyword evidence="1" id="KW-0479">Metal-binding</keyword>
<evidence type="ECO:0000313" key="4">
    <source>
        <dbReference type="EMBL" id="TVY84797.1"/>
    </source>
</evidence>
<feature type="region of interest" description="Disordered" evidence="2">
    <location>
        <begin position="388"/>
        <end position="478"/>
    </location>
</feature>
<feature type="region of interest" description="Disordered" evidence="2">
    <location>
        <begin position="111"/>
        <end position="173"/>
    </location>
</feature>
<dbReference type="PROSITE" id="PS00028">
    <property type="entry name" value="ZINC_FINGER_C2H2_1"/>
    <property type="match status" value="1"/>
</dbReference>